<name>A0ABT1RVP4_9FIRM</name>
<dbReference type="GeneID" id="90533911"/>
<dbReference type="InterPro" id="IPR038058">
    <property type="entry name" value="PhnH-like_sp"/>
</dbReference>
<dbReference type="Proteomes" id="UP001524473">
    <property type="component" value="Unassembled WGS sequence"/>
</dbReference>
<dbReference type="RefSeq" id="WP_066867392.1">
    <property type="nucleotide sequence ID" value="NZ_CABKVV010000014.1"/>
</dbReference>
<accession>A0ABT1RVP4</accession>
<keyword evidence="2" id="KW-1185">Reference proteome</keyword>
<dbReference type="Pfam" id="PF05845">
    <property type="entry name" value="PhnH"/>
    <property type="match status" value="1"/>
</dbReference>
<keyword evidence="1" id="KW-0456">Lyase</keyword>
<dbReference type="Gene3D" id="3.40.50.11310">
    <property type="entry name" value="Bacterial phosphonate metabolism protein PhnH"/>
    <property type="match status" value="1"/>
</dbReference>
<dbReference type="GO" id="GO:0016829">
    <property type="term" value="F:lyase activity"/>
    <property type="evidence" value="ECO:0007669"/>
    <property type="project" value="UniProtKB-KW"/>
</dbReference>
<evidence type="ECO:0000313" key="2">
    <source>
        <dbReference type="Proteomes" id="UP001524473"/>
    </source>
</evidence>
<gene>
    <name evidence="1" type="primary">phnH</name>
    <name evidence="1" type="ORF">NE695_02300</name>
</gene>
<protein>
    <submittedName>
        <fullName evidence="1">Phosphonate C-P lyase system protein PhnH</fullName>
    </submittedName>
</protein>
<dbReference type="NCBIfam" id="TIGR03292">
    <property type="entry name" value="PhnH_redo"/>
    <property type="match status" value="1"/>
</dbReference>
<dbReference type="EMBL" id="JANFZH010000003">
    <property type="protein sequence ID" value="MCQ4838742.1"/>
    <property type="molecule type" value="Genomic_DNA"/>
</dbReference>
<proteinExistence type="predicted"/>
<dbReference type="InterPro" id="IPR008772">
    <property type="entry name" value="Phosphonate_metab_PhnH"/>
</dbReference>
<sequence>MFKENPFDPVFDCQQVFKTLMNALARPGTIVSMEKNVEKLEGENAALLAAGLALLDNWRRFCVCGDPQLEKELRELTYGVPDVLSEADYLFLTKEQTAGLSCREILEEAKAGTLAEPHKSATLFLMLDALTGGEPCTLSGPGINGNIQISLPQEGRRWIEARQQIGYEFPCGIELYFLTPQGELMGVPRKIKLKGNN</sequence>
<evidence type="ECO:0000313" key="1">
    <source>
        <dbReference type="EMBL" id="MCQ4838742.1"/>
    </source>
</evidence>
<comment type="caution">
    <text evidence="1">The sequence shown here is derived from an EMBL/GenBank/DDBJ whole genome shotgun (WGS) entry which is preliminary data.</text>
</comment>
<reference evidence="1 2" key="1">
    <citation type="submission" date="2022-06" db="EMBL/GenBank/DDBJ databases">
        <title>Isolation of gut microbiota from human fecal samples.</title>
        <authorList>
            <person name="Pamer E.G."/>
            <person name="Barat B."/>
            <person name="Waligurski E."/>
            <person name="Medina S."/>
            <person name="Paddock L."/>
            <person name="Mostad J."/>
        </authorList>
    </citation>
    <scope>NUCLEOTIDE SEQUENCE [LARGE SCALE GENOMIC DNA]</scope>
    <source>
        <strain evidence="1 2">DFI.9.73</strain>
    </source>
</reference>
<organism evidence="1 2">
    <name type="scientific">Neglectibacter timonensis</name>
    <dbReference type="NCBI Taxonomy" id="1776382"/>
    <lineage>
        <taxon>Bacteria</taxon>
        <taxon>Bacillati</taxon>
        <taxon>Bacillota</taxon>
        <taxon>Clostridia</taxon>
        <taxon>Eubacteriales</taxon>
        <taxon>Oscillospiraceae</taxon>
        <taxon>Neglectibacter</taxon>
    </lineage>
</organism>
<dbReference type="SUPFAM" id="SSF159709">
    <property type="entry name" value="PhnH-like"/>
    <property type="match status" value="1"/>
</dbReference>